<reference evidence="2 3" key="1">
    <citation type="journal article" date="2013" name="PLoS Genet.">
        <title>Distinctive expansion of potential virulence genes in the genome of the oomycete fish pathogen Saprolegnia parasitica.</title>
        <authorList>
            <person name="Jiang R.H."/>
            <person name="de Bruijn I."/>
            <person name="Haas B.J."/>
            <person name="Belmonte R."/>
            <person name="Lobach L."/>
            <person name="Christie J."/>
            <person name="van den Ackerveken G."/>
            <person name="Bottin A."/>
            <person name="Bulone V."/>
            <person name="Diaz-Moreno S.M."/>
            <person name="Dumas B."/>
            <person name="Fan L."/>
            <person name="Gaulin E."/>
            <person name="Govers F."/>
            <person name="Grenville-Briggs L.J."/>
            <person name="Horner N.R."/>
            <person name="Levin J.Z."/>
            <person name="Mammella M."/>
            <person name="Meijer H.J."/>
            <person name="Morris P."/>
            <person name="Nusbaum C."/>
            <person name="Oome S."/>
            <person name="Phillips A.J."/>
            <person name="van Rooyen D."/>
            <person name="Rzeszutek E."/>
            <person name="Saraiva M."/>
            <person name="Secombes C.J."/>
            <person name="Seidl M.F."/>
            <person name="Snel B."/>
            <person name="Stassen J.H."/>
            <person name="Sykes S."/>
            <person name="Tripathy S."/>
            <person name="van den Berg H."/>
            <person name="Vega-Arreguin J.C."/>
            <person name="Wawra S."/>
            <person name="Young S.K."/>
            <person name="Zeng Q."/>
            <person name="Dieguez-Uribeondo J."/>
            <person name="Russ C."/>
            <person name="Tyler B.M."/>
            <person name="van West P."/>
        </authorList>
    </citation>
    <scope>NUCLEOTIDE SEQUENCE [LARGE SCALE GENOMIC DNA]</scope>
    <source>
        <strain evidence="2 3">CBS 223.65</strain>
    </source>
</reference>
<dbReference type="VEuPathDB" id="FungiDB:SPRG_05480"/>
<organism evidence="2 3">
    <name type="scientific">Saprolegnia parasitica (strain CBS 223.65)</name>
    <dbReference type="NCBI Taxonomy" id="695850"/>
    <lineage>
        <taxon>Eukaryota</taxon>
        <taxon>Sar</taxon>
        <taxon>Stramenopiles</taxon>
        <taxon>Oomycota</taxon>
        <taxon>Saprolegniomycetes</taxon>
        <taxon>Saprolegniales</taxon>
        <taxon>Saprolegniaceae</taxon>
        <taxon>Saprolegnia</taxon>
    </lineage>
</organism>
<sequence>MQRPPAASLSSVAPERPRTTSPSNVTKKRQPAAATPSPAAATPFSRCRYAPARCRHAPARYHEAQARHRHEAQARTAPTILRAAARQLEMQGSVARTFKRAAESRPEATKIAYCAKAREFQEWCVARDPTDPGGTVSGRALHLFLETEVVGRKSRAKGDVEGTIGISTIKQYTNAITVRKLEFADMQSLALSNEGAHYLFGTGTSRASLSGGRMVVRFEMDNAAPEAVKRLEERRLKLGKSLDYIAKNTADFLAGH</sequence>
<evidence type="ECO:0000313" key="3">
    <source>
        <dbReference type="Proteomes" id="UP000030745"/>
    </source>
</evidence>
<gene>
    <name evidence="2" type="ORF">SPRG_05480</name>
</gene>
<accession>A0A067CG82</accession>
<evidence type="ECO:0000256" key="1">
    <source>
        <dbReference type="SAM" id="MobiDB-lite"/>
    </source>
</evidence>
<dbReference type="RefSeq" id="XP_012199589.1">
    <property type="nucleotide sequence ID" value="XM_012344199.1"/>
</dbReference>
<dbReference type="EMBL" id="KK583205">
    <property type="protein sequence ID" value="KDO29523.1"/>
    <property type="molecule type" value="Genomic_DNA"/>
</dbReference>
<dbReference type="Proteomes" id="UP000030745">
    <property type="component" value="Unassembled WGS sequence"/>
</dbReference>
<protein>
    <submittedName>
        <fullName evidence="2">Uncharacterized protein</fullName>
    </submittedName>
</protein>
<feature type="region of interest" description="Disordered" evidence="1">
    <location>
        <begin position="1"/>
        <end position="42"/>
    </location>
</feature>
<dbReference type="GeneID" id="24127872"/>
<dbReference type="KEGG" id="spar:SPRG_05480"/>
<feature type="compositionally biased region" description="Low complexity" evidence="1">
    <location>
        <begin position="31"/>
        <end position="42"/>
    </location>
</feature>
<dbReference type="AlphaFoldDB" id="A0A067CG82"/>
<proteinExistence type="predicted"/>
<evidence type="ECO:0000313" key="2">
    <source>
        <dbReference type="EMBL" id="KDO29523.1"/>
    </source>
</evidence>
<name>A0A067CG82_SAPPC</name>
<keyword evidence="3" id="KW-1185">Reference proteome</keyword>